<dbReference type="InterPro" id="IPR050707">
    <property type="entry name" value="HTH_MetabolicPath_Reg"/>
</dbReference>
<dbReference type="Proteomes" id="UP000284751">
    <property type="component" value="Unassembled WGS sequence"/>
</dbReference>
<keyword evidence="1" id="KW-0805">Transcription regulation</keyword>
<dbReference type="InterPro" id="IPR029016">
    <property type="entry name" value="GAF-like_dom_sf"/>
</dbReference>
<dbReference type="Gene3D" id="3.30.450.40">
    <property type="match status" value="1"/>
</dbReference>
<dbReference type="EMBL" id="QRTC01000066">
    <property type="protein sequence ID" value="RGQ35430.1"/>
    <property type="molecule type" value="Genomic_DNA"/>
</dbReference>
<dbReference type="SMART" id="SM00346">
    <property type="entry name" value="HTH_ICLR"/>
    <property type="match status" value="1"/>
</dbReference>
<dbReference type="PROSITE" id="PS51077">
    <property type="entry name" value="HTH_ICLR"/>
    <property type="match status" value="1"/>
</dbReference>
<gene>
    <name evidence="6" type="ORF">DWY99_12580</name>
</gene>
<dbReference type="GO" id="GO:0003677">
    <property type="term" value="F:DNA binding"/>
    <property type="evidence" value="ECO:0007669"/>
    <property type="project" value="UniProtKB-KW"/>
</dbReference>
<dbReference type="SUPFAM" id="SSF55781">
    <property type="entry name" value="GAF domain-like"/>
    <property type="match status" value="1"/>
</dbReference>
<dbReference type="AlphaFoldDB" id="A0A412AUU7"/>
<accession>A0A412AUU7</accession>
<evidence type="ECO:0000259" key="4">
    <source>
        <dbReference type="PROSITE" id="PS51077"/>
    </source>
</evidence>
<evidence type="ECO:0000259" key="5">
    <source>
        <dbReference type="PROSITE" id="PS51078"/>
    </source>
</evidence>
<dbReference type="GO" id="GO:0045892">
    <property type="term" value="P:negative regulation of DNA-templated transcription"/>
    <property type="evidence" value="ECO:0007669"/>
    <property type="project" value="TreeGrafter"/>
</dbReference>
<proteinExistence type="predicted"/>
<evidence type="ECO:0000313" key="7">
    <source>
        <dbReference type="Proteomes" id="UP000284751"/>
    </source>
</evidence>
<evidence type="ECO:0000256" key="3">
    <source>
        <dbReference type="ARBA" id="ARBA00023163"/>
    </source>
</evidence>
<dbReference type="PROSITE" id="PS51078">
    <property type="entry name" value="ICLR_ED"/>
    <property type="match status" value="1"/>
</dbReference>
<dbReference type="InterPro" id="IPR014757">
    <property type="entry name" value="Tscrpt_reg_IclR_C"/>
</dbReference>
<sequence length="268" mass="29139">MNNQTPPSAAPALDRGLSMIEYLLEINQPASLKKISDELSIPIASAFRLIKTLASRGYVDEISSNQQLYVPGSKLFQIVQRYQLNNPLQSMAQAPLKELAVATGQTAQLALFQNRTVLYIDQAIPVNPVSIVAPMHTPIPINITAAGKIICAQLSSEEQQDLLNHETLVQKTPYSISSISALLQNIKNAKQKGYATDIEEYSRGIGCIAAAVLDGLNRCVGAIGITGHIDQYRKKEIFDENVKAVLAAAERVSRSMGYSSQYPPIATT</sequence>
<dbReference type="SUPFAM" id="SSF46785">
    <property type="entry name" value="Winged helix' DNA-binding domain"/>
    <property type="match status" value="1"/>
</dbReference>
<dbReference type="Pfam" id="PF09339">
    <property type="entry name" value="HTH_IclR"/>
    <property type="match status" value="1"/>
</dbReference>
<evidence type="ECO:0000256" key="2">
    <source>
        <dbReference type="ARBA" id="ARBA00023125"/>
    </source>
</evidence>
<feature type="domain" description="IclR-ED" evidence="5">
    <location>
        <begin position="74"/>
        <end position="258"/>
    </location>
</feature>
<reference evidence="6 7" key="1">
    <citation type="submission" date="2018-08" db="EMBL/GenBank/DDBJ databases">
        <title>A genome reference for cultivated species of the human gut microbiota.</title>
        <authorList>
            <person name="Zou Y."/>
            <person name="Xue W."/>
            <person name="Luo G."/>
        </authorList>
    </citation>
    <scope>NUCLEOTIDE SEQUENCE [LARGE SCALE GENOMIC DNA]</scope>
    <source>
        <strain evidence="6 7">AF28-26</strain>
    </source>
</reference>
<dbReference type="PANTHER" id="PTHR30136:SF24">
    <property type="entry name" value="HTH-TYPE TRANSCRIPTIONAL REPRESSOR ALLR"/>
    <property type="match status" value="1"/>
</dbReference>
<dbReference type="InterPro" id="IPR036388">
    <property type="entry name" value="WH-like_DNA-bd_sf"/>
</dbReference>
<keyword evidence="2" id="KW-0238">DNA-binding</keyword>
<dbReference type="Gene3D" id="1.10.10.10">
    <property type="entry name" value="Winged helix-like DNA-binding domain superfamily/Winged helix DNA-binding domain"/>
    <property type="match status" value="1"/>
</dbReference>
<dbReference type="GO" id="GO:0003700">
    <property type="term" value="F:DNA-binding transcription factor activity"/>
    <property type="evidence" value="ECO:0007669"/>
    <property type="project" value="TreeGrafter"/>
</dbReference>
<dbReference type="Pfam" id="PF01614">
    <property type="entry name" value="IclR_C"/>
    <property type="match status" value="1"/>
</dbReference>
<keyword evidence="3" id="KW-0804">Transcription</keyword>
<evidence type="ECO:0000313" key="6">
    <source>
        <dbReference type="EMBL" id="RGQ35430.1"/>
    </source>
</evidence>
<protein>
    <submittedName>
        <fullName evidence="6">IclR family transcriptional regulator</fullName>
    </submittedName>
</protein>
<dbReference type="PANTHER" id="PTHR30136">
    <property type="entry name" value="HELIX-TURN-HELIX TRANSCRIPTIONAL REGULATOR, ICLR FAMILY"/>
    <property type="match status" value="1"/>
</dbReference>
<name>A0A412AUU7_9FIRM</name>
<dbReference type="InterPro" id="IPR005471">
    <property type="entry name" value="Tscrpt_reg_IclR_N"/>
</dbReference>
<evidence type="ECO:0000256" key="1">
    <source>
        <dbReference type="ARBA" id="ARBA00023015"/>
    </source>
</evidence>
<dbReference type="InterPro" id="IPR036390">
    <property type="entry name" value="WH_DNA-bd_sf"/>
</dbReference>
<comment type="caution">
    <text evidence="6">The sequence shown here is derived from an EMBL/GenBank/DDBJ whole genome shotgun (WGS) entry which is preliminary data.</text>
</comment>
<organism evidence="6 7">
    <name type="scientific">[Clostridium] leptum</name>
    <dbReference type="NCBI Taxonomy" id="1535"/>
    <lineage>
        <taxon>Bacteria</taxon>
        <taxon>Bacillati</taxon>
        <taxon>Bacillota</taxon>
        <taxon>Clostridia</taxon>
        <taxon>Eubacteriales</taxon>
        <taxon>Oscillospiraceae</taxon>
        <taxon>Oscillospiraceae incertae sedis</taxon>
    </lineage>
</organism>
<feature type="domain" description="HTH iclR-type" evidence="4">
    <location>
        <begin position="10"/>
        <end position="73"/>
    </location>
</feature>